<comment type="caution">
    <text evidence="2">The sequence shown here is derived from an EMBL/GenBank/DDBJ whole genome shotgun (WGS) entry which is preliminary data.</text>
</comment>
<feature type="transmembrane region" description="Helical" evidence="1">
    <location>
        <begin position="128"/>
        <end position="148"/>
    </location>
</feature>
<keyword evidence="1" id="KW-0472">Membrane</keyword>
<sequence>MHFFKRSGLIILALVFVTITTIFAVSGYKDFQYGYYLQRTIISFPYVAFGFLCHEYNLFRRQKYNFIVACVFTMIYFFLAIYNGYVGIHSYTFGKSVFVYWTASIIGSLALFHWTWMMKKTPAWIVKISSGTIVILCLHRPLISLLLHVWGNPYFITAAIMVLLYPLMSVFNNYLPWFMGRSYSKKD</sequence>
<dbReference type="EMBL" id="QRHQ01000012">
    <property type="protein sequence ID" value="RHF91126.1"/>
    <property type="molecule type" value="Genomic_DNA"/>
</dbReference>
<evidence type="ECO:0000313" key="3">
    <source>
        <dbReference type="Proteomes" id="UP000283485"/>
    </source>
</evidence>
<accession>A0A414RDL7</accession>
<protein>
    <recommendedName>
        <fullName evidence="4">Acyltransferase 3 domain-containing protein</fullName>
    </recommendedName>
</protein>
<reference evidence="2 3" key="1">
    <citation type="submission" date="2018-08" db="EMBL/GenBank/DDBJ databases">
        <title>A genome reference for cultivated species of the human gut microbiota.</title>
        <authorList>
            <person name="Zou Y."/>
            <person name="Xue W."/>
            <person name="Luo G."/>
        </authorList>
    </citation>
    <scope>NUCLEOTIDE SEQUENCE [LARGE SCALE GENOMIC DNA]</scope>
    <source>
        <strain evidence="2 3">AM23-23</strain>
    </source>
</reference>
<evidence type="ECO:0000256" key="1">
    <source>
        <dbReference type="SAM" id="Phobius"/>
    </source>
</evidence>
<evidence type="ECO:0008006" key="4">
    <source>
        <dbReference type="Google" id="ProtNLM"/>
    </source>
</evidence>
<dbReference type="Proteomes" id="UP000283485">
    <property type="component" value="Unassembled WGS sequence"/>
</dbReference>
<feature type="transmembrane region" description="Helical" evidence="1">
    <location>
        <begin position="64"/>
        <end position="85"/>
    </location>
</feature>
<feature type="transmembrane region" description="Helical" evidence="1">
    <location>
        <begin position="154"/>
        <end position="175"/>
    </location>
</feature>
<evidence type="ECO:0000313" key="2">
    <source>
        <dbReference type="EMBL" id="RHF91126.1"/>
    </source>
</evidence>
<proteinExistence type="predicted"/>
<keyword evidence="1" id="KW-0812">Transmembrane</keyword>
<gene>
    <name evidence="2" type="ORF">DW653_07905</name>
</gene>
<feature type="transmembrane region" description="Helical" evidence="1">
    <location>
        <begin position="34"/>
        <end position="52"/>
    </location>
</feature>
<name>A0A414RDL7_9BACT</name>
<dbReference type="AlphaFoldDB" id="A0A414RDL7"/>
<keyword evidence="1" id="KW-1133">Transmembrane helix</keyword>
<organism evidence="2 3">
    <name type="scientific">Phocaeicola plebeius</name>
    <dbReference type="NCBI Taxonomy" id="310297"/>
    <lineage>
        <taxon>Bacteria</taxon>
        <taxon>Pseudomonadati</taxon>
        <taxon>Bacteroidota</taxon>
        <taxon>Bacteroidia</taxon>
        <taxon>Bacteroidales</taxon>
        <taxon>Bacteroidaceae</taxon>
        <taxon>Phocaeicola</taxon>
    </lineage>
</organism>
<feature type="transmembrane region" description="Helical" evidence="1">
    <location>
        <begin position="97"/>
        <end position="116"/>
    </location>
</feature>